<gene>
    <name evidence="14" type="ORF">MONBRDRAFT_34161</name>
</gene>
<dbReference type="Gene3D" id="3.40.850.10">
    <property type="entry name" value="Kinesin motor domain"/>
    <property type="match status" value="1"/>
</dbReference>
<evidence type="ECO:0000256" key="9">
    <source>
        <dbReference type="PROSITE-ProRule" id="PRU00191"/>
    </source>
</evidence>
<keyword evidence="10" id="KW-0009">Actin-binding</keyword>
<evidence type="ECO:0000256" key="7">
    <source>
        <dbReference type="ARBA" id="ARBA00023212"/>
    </source>
</evidence>
<dbReference type="InterPro" id="IPR036860">
    <property type="entry name" value="SH2_dom_sf"/>
</dbReference>
<feature type="domain" description="Myosin motor" evidence="13">
    <location>
        <begin position="10"/>
        <end position="714"/>
    </location>
</feature>
<dbReference type="InParanoid" id="A9V9Y7"/>
<dbReference type="KEGG" id="mbr:MONBRDRAFT_34161"/>
<dbReference type="PROSITE" id="PS51456">
    <property type="entry name" value="MYOSIN_MOTOR"/>
    <property type="match status" value="1"/>
</dbReference>
<dbReference type="PROSITE" id="PS50096">
    <property type="entry name" value="IQ"/>
    <property type="match status" value="1"/>
</dbReference>
<feature type="domain" description="SH2" evidence="12">
    <location>
        <begin position="839"/>
        <end position="932"/>
    </location>
</feature>
<organism evidence="14 15">
    <name type="scientific">Monosiga brevicollis</name>
    <name type="common">Choanoflagellate</name>
    <dbReference type="NCBI Taxonomy" id="81824"/>
    <lineage>
        <taxon>Eukaryota</taxon>
        <taxon>Choanoflagellata</taxon>
        <taxon>Craspedida</taxon>
        <taxon>Salpingoecidae</taxon>
        <taxon>Monosiga</taxon>
    </lineage>
</organism>
<evidence type="ECO:0000313" key="14">
    <source>
        <dbReference type="EMBL" id="EDQ85639.1"/>
    </source>
</evidence>
<evidence type="ECO:0000256" key="4">
    <source>
        <dbReference type="ARBA" id="ARBA00022737"/>
    </source>
</evidence>
<dbReference type="InterPro" id="IPR052409">
    <property type="entry name" value="Myosin-III_kinase_activity"/>
</dbReference>
<comment type="similarity">
    <text evidence="10">Belongs to the TRAFAC class myosin-kinesin ATPase superfamily. Myosin family.</text>
</comment>
<dbReference type="GO" id="GO:0051015">
    <property type="term" value="F:actin filament binding"/>
    <property type="evidence" value="ECO:0000318"/>
    <property type="project" value="GO_Central"/>
</dbReference>
<dbReference type="OMA" id="CNGALAP"/>
<accession>A9V9Y7</accession>
<keyword evidence="10" id="KW-0067">ATP-binding</keyword>
<dbReference type="GO" id="GO:0007015">
    <property type="term" value="P:actin filament organization"/>
    <property type="evidence" value="ECO:0000318"/>
    <property type="project" value="GO_Central"/>
</dbReference>
<dbReference type="SUPFAM" id="SSF55550">
    <property type="entry name" value="SH2 domain"/>
    <property type="match status" value="1"/>
</dbReference>
<dbReference type="PANTHER" id="PTHR46256">
    <property type="entry name" value="AGAP011099-PA"/>
    <property type="match status" value="1"/>
</dbReference>
<keyword evidence="9" id="KW-0727">SH2 domain</keyword>
<comment type="subcellular location">
    <subcellularLocation>
        <location evidence="2">Cell projection</location>
    </subcellularLocation>
    <subcellularLocation>
        <location evidence="1">Cytoplasm</location>
        <location evidence="1">Cytoskeleton</location>
    </subcellularLocation>
</comment>
<dbReference type="Pfam" id="PF00063">
    <property type="entry name" value="Myosin_head"/>
    <property type="match status" value="1"/>
</dbReference>
<feature type="compositionally biased region" description="Pro residues" evidence="11">
    <location>
        <begin position="730"/>
        <end position="751"/>
    </location>
</feature>
<keyword evidence="10" id="KW-0547">Nucleotide-binding</keyword>
<evidence type="ECO:0000256" key="2">
    <source>
        <dbReference type="ARBA" id="ARBA00004316"/>
    </source>
</evidence>
<evidence type="ECO:0000256" key="1">
    <source>
        <dbReference type="ARBA" id="ARBA00004245"/>
    </source>
</evidence>
<evidence type="ECO:0000256" key="10">
    <source>
        <dbReference type="PROSITE-ProRule" id="PRU00782"/>
    </source>
</evidence>
<dbReference type="AlphaFoldDB" id="A9V9Y7"/>
<dbReference type="PRINTS" id="PR00401">
    <property type="entry name" value="SH2DOMAIN"/>
</dbReference>
<dbReference type="Pfam" id="PF00017">
    <property type="entry name" value="SH2"/>
    <property type="match status" value="1"/>
</dbReference>
<feature type="region of interest" description="Disordered" evidence="11">
    <location>
        <begin position="722"/>
        <end position="752"/>
    </location>
</feature>
<keyword evidence="15" id="KW-1185">Reference proteome</keyword>
<dbReference type="EMBL" id="CH991572">
    <property type="protein sequence ID" value="EDQ85639.1"/>
    <property type="molecule type" value="Genomic_DNA"/>
</dbReference>
<dbReference type="eggNOG" id="KOG4229">
    <property type="taxonomic scope" value="Eukaryota"/>
</dbReference>
<evidence type="ECO:0008006" key="16">
    <source>
        <dbReference type="Google" id="ProtNLM"/>
    </source>
</evidence>
<evidence type="ECO:0000259" key="13">
    <source>
        <dbReference type="PROSITE" id="PS51456"/>
    </source>
</evidence>
<feature type="region of interest" description="Actin-binding" evidence="10">
    <location>
        <begin position="573"/>
        <end position="595"/>
    </location>
</feature>
<dbReference type="CDD" id="cd00124">
    <property type="entry name" value="MYSc"/>
    <property type="match status" value="1"/>
</dbReference>
<dbReference type="GO" id="GO:0016459">
    <property type="term" value="C:myosin complex"/>
    <property type="evidence" value="ECO:0007669"/>
    <property type="project" value="UniProtKB-KW"/>
</dbReference>
<dbReference type="PROSITE" id="PS50001">
    <property type="entry name" value="SH2"/>
    <property type="match status" value="1"/>
</dbReference>
<dbReference type="GO" id="GO:0005737">
    <property type="term" value="C:cytoplasm"/>
    <property type="evidence" value="ECO:0000318"/>
    <property type="project" value="GO_Central"/>
</dbReference>
<evidence type="ECO:0000256" key="5">
    <source>
        <dbReference type="ARBA" id="ARBA00023123"/>
    </source>
</evidence>
<reference evidence="14 15" key="1">
    <citation type="journal article" date="2008" name="Nature">
        <title>The genome of the choanoflagellate Monosiga brevicollis and the origin of metazoans.</title>
        <authorList>
            <consortium name="JGI Sequencing"/>
            <person name="King N."/>
            <person name="Westbrook M.J."/>
            <person name="Young S.L."/>
            <person name="Kuo A."/>
            <person name="Abedin M."/>
            <person name="Chapman J."/>
            <person name="Fairclough S."/>
            <person name="Hellsten U."/>
            <person name="Isogai Y."/>
            <person name="Letunic I."/>
            <person name="Marr M."/>
            <person name="Pincus D."/>
            <person name="Putnam N."/>
            <person name="Rokas A."/>
            <person name="Wright K.J."/>
            <person name="Zuzow R."/>
            <person name="Dirks W."/>
            <person name="Good M."/>
            <person name="Goodstein D."/>
            <person name="Lemons D."/>
            <person name="Li W."/>
            <person name="Lyons J.B."/>
            <person name="Morris A."/>
            <person name="Nichols S."/>
            <person name="Richter D.J."/>
            <person name="Salamov A."/>
            <person name="Bork P."/>
            <person name="Lim W.A."/>
            <person name="Manning G."/>
            <person name="Miller W.T."/>
            <person name="McGinnis W."/>
            <person name="Shapiro H."/>
            <person name="Tjian R."/>
            <person name="Grigoriev I.V."/>
            <person name="Rokhsar D."/>
        </authorList>
    </citation>
    <scope>NUCLEOTIDE SEQUENCE [LARGE SCALE GENOMIC DNA]</scope>
    <source>
        <strain evidence="15">MX1 / ATCC 50154</strain>
    </source>
</reference>
<dbReference type="Gene3D" id="1.10.10.820">
    <property type="match status" value="1"/>
</dbReference>
<keyword evidence="5 10" id="KW-0518">Myosin</keyword>
<evidence type="ECO:0000313" key="15">
    <source>
        <dbReference type="Proteomes" id="UP000001357"/>
    </source>
</evidence>
<protein>
    <recommendedName>
        <fullName evidence="16">Myosin motor domain-containing protein</fullName>
    </recommendedName>
</protein>
<dbReference type="GO" id="GO:0005524">
    <property type="term" value="F:ATP binding"/>
    <property type="evidence" value="ECO:0007669"/>
    <property type="project" value="UniProtKB-UniRule"/>
</dbReference>
<dbReference type="Gene3D" id="1.20.120.720">
    <property type="entry name" value="Myosin VI head, motor domain, U50 subdomain"/>
    <property type="match status" value="1"/>
</dbReference>
<dbReference type="InterPro" id="IPR001609">
    <property type="entry name" value="Myosin_head_motor_dom-like"/>
</dbReference>
<keyword evidence="3" id="KW-0963">Cytoplasm</keyword>
<dbReference type="Gene3D" id="3.30.505.10">
    <property type="entry name" value="SH2 domain"/>
    <property type="match status" value="1"/>
</dbReference>
<dbReference type="SMART" id="SM00252">
    <property type="entry name" value="SH2"/>
    <property type="match status" value="1"/>
</dbReference>
<dbReference type="RefSeq" id="XP_001749588.1">
    <property type="nucleotide sequence ID" value="XM_001749536.1"/>
</dbReference>
<dbReference type="Proteomes" id="UP000001357">
    <property type="component" value="Unassembled WGS sequence"/>
</dbReference>
<sequence length="947" mass="105643">MAGSGTTAVGAVDDLATLTTLDNDLLLEHLHQRYEKDVIYTYVGDILIAINPFKELGIYDAAHKAEYQQGNPKLQHTPHIFAVADTAYHDMLKTGKDQCCVISGESGAGKTESAKFVISHIIDLCRAGDLGSKLEQRILQMNPLLEAFGNASTFLNDNSSRFGKYTELLFNPQGQVMGARLSEYLLEKSRVVHQMVEDKNFHVFYYLFASAERDLLGLDTPATFPYLNQGSIPSDAHQQLELVHQALDDIGFTREEQSMLQHVLAAVLHTGRINFKSADHLEPAHFADGAEGVLAQVAKLLKVDQAALHEALMASNVITRGEAIRKPFTLEQAEDTRDAMAKALYGRMFGWIVSGINGLLKPDLPGILDIFGFEIHAESGFEQFCINLANEQLQHFFNQQEYARQGVDGANVTYVDNGPVLDMFLSRPVGLLALLDEESHFPKATDETLVLKFALQFKDYKAFVPAQGADCSFTVRHYAEDVQYTGYGFLYKNRDSMAPDVSAVLQTSGLSVVAESFLAEVSSTGQILADRARWGANAGRRRQKDYMPGAGKKTMNTTNKRALTVSGQFRNSLFLLVEKMTACSPHFVRCIKPSKTKNANFFDPSYVMAQLKYTGMLETTRIRREGYSFRPSFEEFLERRTKVFLKYFQAEALDEKVQQFQKHAASLQKVAKGFLARRHVQQMNEQKRKQEAATASFFATVDKSMLRQLEILQRLSDADAAAGPERFVPKSPPKPATPPPISAPAPSPAPAPESKVVASLIAEPPSATAAARPRIAEAQAQPSREELAVAGLLKQKKPEKVKPIKVKLDPKVKAAVKWWRKNERRRGAGQKPSGHFHDWFHGVITRREAEDLLAPKPIGCFLTRISETRLGYTLSVRTRHACKHFVIEETRESPSRYMLQGRDVYFDTLERLIEHYRGHPANDQGDHLTVPCGQPLGRPADYLLLLS</sequence>
<evidence type="ECO:0000256" key="11">
    <source>
        <dbReference type="SAM" id="MobiDB-lite"/>
    </source>
</evidence>
<proteinExistence type="inferred from homology"/>
<evidence type="ECO:0000256" key="3">
    <source>
        <dbReference type="ARBA" id="ARBA00022490"/>
    </source>
</evidence>
<dbReference type="GO" id="GO:0000146">
    <property type="term" value="F:microfilament motor activity"/>
    <property type="evidence" value="ECO:0000318"/>
    <property type="project" value="GO_Central"/>
</dbReference>
<feature type="binding site" evidence="10">
    <location>
        <begin position="104"/>
        <end position="111"/>
    </location>
    <ligand>
        <name>ATP</name>
        <dbReference type="ChEBI" id="CHEBI:30616"/>
    </ligand>
</feature>
<dbReference type="InterPro" id="IPR000980">
    <property type="entry name" value="SH2"/>
</dbReference>
<dbReference type="SUPFAM" id="SSF52540">
    <property type="entry name" value="P-loop containing nucleoside triphosphate hydrolases"/>
    <property type="match status" value="1"/>
</dbReference>
<dbReference type="InterPro" id="IPR036961">
    <property type="entry name" value="Kinesin_motor_dom_sf"/>
</dbReference>
<dbReference type="PRINTS" id="PR00193">
    <property type="entry name" value="MYOSINHEAVY"/>
</dbReference>
<dbReference type="GO" id="GO:0016020">
    <property type="term" value="C:membrane"/>
    <property type="evidence" value="ECO:0000318"/>
    <property type="project" value="GO_Central"/>
</dbReference>
<dbReference type="GO" id="GO:0015629">
    <property type="term" value="C:actin cytoskeleton"/>
    <property type="evidence" value="ECO:0000318"/>
    <property type="project" value="GO_Central"/>
</dbReference>
<dbReference type="GO" id="GO:0042995">
    <property type="term" value="C:cell projection"/>
    <property type="evidence" value="ECO:0007669"/>
    <property type="project" value="UniProtKB-SubCell"/>
</dbReference>
<dbReference type="GeneID" id="5894893"/>
<evidence type="ECO:0000256" key="8">
    <source>
        <dbReference type="ARBA" id="ARBA00023273"/>
    </source>
</evidence>
<keyword evidence="4" id="KW-0677">Repeat</keyword>
<dbReference type="Gene3D" id="1.20.58.530">
    <property type="match status" value="1"/>
</dbReference>
<dbReference type="SMART" id="SM00242">
    <property type="entry name" value="MYSc"/>
    <property type="match status" value="1"/>
</dbReference>
<evidence type="ECO:0000256" key="6">
    <source>
        <dbReference type="ARBA" id="ARBA00023175"/>
    </source>
</evidence>
<name>A9V9Y7_MONBE</name>
<evidence type="ECO:0000259" key="12">
    <source>
        <dbReference type="PROSITE" id="PS50001"/>
    </source>
</evidence>
<dbReference type="STRING" id="81824.A9V9Y7"/>
<keyword evidence="6 10" id="KW-0505">Motor protein</keyword>
<dbReference type="PANTHER" id="PTHR46256:SF5">
    <property type="entry name" value="MYOSIN-IIIB-LIKE"/>
    <property type="match status" value="1"/>
</dbReference>
<keyword evidence="8" id="KW-0966">Cell projection</keyword>
<dbReference type="InterPro" id="IPR027417">
    <property type="entry name" value="P-loop_NTPase"/>
</dbReference>
<keyword evidence="7" id="KW-0206">Cytoskeleton</keyword>